<feature type="domain" description="HTH crp-type" evidence="5">
    <location>
        <begin position="171"/>
        <end position="244"/>
    </location>
</feature>
<dbReference type="PANTHER" id="PTHR24567">
    <property type="entry name" value="CRP FAMILY TRANSCRIPTIONAL REGULATORY PROTEIN"/>
    <property type="match status" value="1"/>
</dbReference>
<proteinExistence type="predicted"/>
<evidence type="ECO:0000256" key="3">
    <source>
        <dbReference type="ARBA" id="ARBA00023163"/>
    </source>
</evidence>
<organism evidence="6 7">
    <name type="scientific">Nitrospira lenta</name>
    <dbReference type="NCBI Taxonomy" id="1436998"/>
    <lineage>
        <taxon>Bacteria</taxon>
        <taxon>Pseudomonadati</taxon>
        <taxon>Nitrospirota</taxon>
        <taxon>Nitrospiria</taxon>
        <taxon>Nitrospirales</taxon>
        <taxon>Nitrospiraceae</taxon>
        <taxon>Nitrospira</taxon>
    </lineage>
</organism>
<feature type="domain" description="Cyclic nucleotide-binding" evidence="4">
    <location>
        <begin position="37"/>
        <end position="157"/>
    </location>
</feature>
<keyword evidence="3" id="KW-0804">Transcription</keyword>
<accession>A0A330L1E5</accession>
<dbReference type="Proteomes" id="UP000248168">
    <property type="component" value="Unassembled WGS sequence"/>
</dbReference>
<evidence type="ECO:0000313" key="7">
    <source>
        <dbReference type="Proteomes" id="UP000248168"/>
    </source>
</evidence>
<dbReference type="AlphaFoldDB" id="A0A330L1E5"/>
<dbReference type="InParanoid" id="A0A330L1E5"/>
<dbReference type="GO" id="GO:0005829">
    <property type="term" value="C:cytosol"/>
    <property type="evidence" value="ECO:0007669"/>
    <property type="project" value="TreeGrafter"/>
</dbReference>
<sequence length="252" mass="28410">MSMPAKVLLALNDRHIVKRKPCSIERCDTCALRAKVVLCDLKGSDLAEFQTIKRTLDYAPHQTVFYEGHACLGLYLLCAGKVKLTRSSARGQRQIVRILGPGELIEKHVFGERALHEVTCETLEPSQVCVIDKERYLAVIHRNPQLAIKLIQLLSHEVGVNMDHLDQFTFKTARERLAGLLLELGDRFGKKDDDHVRVGLTLKREEVAEMAGITVETAIRLLGLFRDEALLTIDGRTITLLNPDRLARIARR</sequence>
<dbReference type="EMBL" id="OUNR01000001">
    <property type="protein sequence ID" value="SPP63157.1"/>
    <property type="molecule type" value="Genomic_DNA"/>
</dbReference>
<dbReference type="SUPFAM" id="SSF46785">
    <property type="entry name" value="Winged helix' DNA-binding domain"/>
    <property type="match status" value="1"/>
</dbReference>
<dbReference type="SUPFAM" id="SSF51206">
    <property type="entry name" value="cAMP-binding domain-like"/>
    <property type="match status" value="1"/>
</dbReference>
<dbReference type="SMART" id="SM00100">
    <property type="entry name" value="cNMP"/>
    <property type="match status" value="1"/>
</dbReference>
<dbReference type="InterPro" id="IPR012318">
    <property type="entry name" value="HTH_CRP"/>
</dbReference>
<evidence type="ECO:0000259" key="4">
    <source>
        <dbReference type="PROSITE" id="PS50042"/>
    </source>
</evidence>
<dbReference type="Gene3D" id="2.60.120.10">
    <property type="entry name" value="Jelly Rolls"/>
    <property type="match status" value="1"/>
</dbReference>
<keyword evidence="1" id="KW-0805">Transcription regulation</keyword>
<keyword evidence="7" id="KW-1185">Reference proteome</keyword>
<dbReference type="GO" id="GO:0003700">
    <property type="term" value="F:DNA-binding transcription factor activity"/>
    <property type="evidence" value="ECO:0007669"/>
    <property type="project" value="TreeGrafter"/>
</dbReference>
<evidence type="ECO:0000259" key="5">
    <source>
        <dbReference type="PROSITE" id="PS51063"/>
    </source>
</evidence>
<dbReference type="InterPro" id="IPR014710">
    <property type="entry name" value="RmlC-like_jellyroll"/>
</dbReference>
<dbReference type="InterPro" id="IPR036390">
    <property type="entry name" value="WH_DNA-bd_sf"/>
</dbReference>
<gene>
    <name evidence="6" type="ORF">NITLEN_10243</name>
</gene>
<reference evidence="7" key="1">
    <citation type="submission" date="2018-04" db="EMBL/GenBank/DDBJ databases">
        <authorList>
            <person name="Lucker S."/>
            <person name="Sakoula D."/>
        </authorList>
    </citation>
    <scope>NUCLEOTIDE SEQUENCE [LARGE SCALE GENOMIC DNA]</scope>
</reference>
<dbReference type="PROSITE" id="PS51063">
    <property type="entry name" value="HTH_CRP_2"/>
    <property type="match status" value="1"/>
</dbReference>
<evidence type="ECO:0000256" key="1">
    <source>
        <dbReference type="ARBA" id="ARBA00023015"/>
    </source>
</evidence>
<keyword evidence="2" id="KW-0238">DNA-binding</keyword>
<dbReference type="InterPro" id="IPR000595">
    <property type="entry name" value="cNMP-bd_dom"/>
</dbReference>
<dbReference type="InterPro" id="IPR018490">
    <property type="entry name" value="cNMP-bd_dom_sf"/>
</dbReference>
<dbReference type="GO" id="GO:0003677">
    <property type="term" value="F:DNA binding"/>
    <property type="evidence" value="ECO:0007669"/>
    <property type="project" value="UniProtKB-KW"/>
</dbReference>
<dbReference type="InterPro" id="IPR050397">
    <property type="entry name" value="Env_Response_Regulators"/>
</dbReference>
<dbReference type="Pfam" id="PF13545">
    <property type="entry name" value="HTH_Crp_2"/>
    <property type="match status" value="1"/>
</dbReference>
<evidence type="ECO:0000313" key="6">
    <source>
        <dbReference type="EMBL" id="SPP63157.1"/>
    </source>
</evidence>
<dbReference type="PROSITE" id="PS50042">
    <property type="entry name" value="CNMP_BINDING_3"/>
    <property type="match status" value="1"/>
</dbReference>
<dbReference type="PRINTS" id="PR00034">
    <property type="entry name" value="HTHCRP"/>
</dbReference>
<name>A0A330L1E5_9BACT</name>
<dbReference type="CDD" id="cd00038">
    <property type="entry name" value="CAP_ED"/>
    <property type="match status" value="1"/>
</dbReference>
<evidence type="ECO:0000256" key="2">
    <source>
        <dbReference type="ARBA" id="ARBA00023125"/>
    </source>
</evidence>
<protein>
    <submittedName>
        <fullName evidence="6">Putative Fumarate and nitrate reduction regulatory protein</fullName>
    </submittedName>
</protein>
<dbReference type="SMART" id="SM00419">
    <property type="entry name" value="HTH_CRP"/>
    <property type="match status" value="1"/>
</dbReference>
<dbReference type="Gene3D" id="1.10.10.10">
    <property type="entry name" value="Winged helix-like DNA-binding domain superfamily/Winged helix DNA-binding domain"/>
    <property type="match status" value="1"/>
</dbReference>
<dbReference type="PANTHER" id="PTHR24567:SF74">
    <property type="entry name" value="HTH-TYPE TRANSCRIPTIONAL REGULATOR ARCR"/>
    <property type="match status" value="1"/>
</dbReference>
<dbReference type="InterPro" id="IPR036388">
    <property type="entry name" value="WH-like_DNA-bd_sf"/>
</dbReference>
<dbReference type="FunCoup" id="A0A330L1E5">
    <property type="interactions" value="236"/>
</dbReference>
<dbReference type="Pfam" id="PF00027">
    <property type="entry name" value="cNMP_binding"/>
    <property type="match status" value="1"/>
</dbReference>